<dbReference type="RefSeq" id="WP_106932280.1">
    <property type="nucleotide sequence ID" value="NZ_PYFT01000001.1"/>
</dbReference>
<dbReference type="EMBL" id="PYFT01000001">
    <property type="protein sequence ID" value="PSR56102.1"/>
    <property type="molecule type" value="Genomic_DNA"/>
</dbReference>
<proteinExistence type="predicted"/>
<evidence type="ECO:0008006" key="4">
    <source>
        <dbReference type="Google" id="ProtNLM"/>
    </source>
</evidence>
<comment type="caution">
    <text evidence="2">The sequence shown here is derived from an EMBL/GenBank/DDBJ whole genome shotgun (WGS) entry which is preliminary data.</text>
</comment>
<evidence type="ECO:0000256" key="1">
    <source>
        <dbReference type="SAM" id="MobiDB-lite"/>
    </source>
</evidence>
<protein>
    <recommendedName>
        <fullName evidence="4">HTH-like domain-containing protein</fullName>
    </recommendedName>
</protein>
<dbReference type="OrthoDB" id="936265at2"/>
<dbReference type="Proteomes" id="UP000240357">
    <property type="component" value="Unassembled WGS sequence"/>
</dbReference>
<sequence length="80" mass="9159">MLRVSISGFYYWLQHPVDLKAGKEQQLLAAVKKVYWQSGGCYASPKMQWICRKALTKNSPTDAQTRYSQHYPPEISGANH</sequence>
<evidence type="ECO:0000313" key="2">
    <source>
        <dbReference type="EMBL" id="PSR56102.1"/>
    </source>
</evidence>
<evidence type="ECO:0000313" key="3">
    <source>
        <dbReference type="Proteomes" id="UP000240357"/>
    </source>
</evidence>
<keyword evidence="3" id="KW-1185">Reference proteome</keyword>
<organism evidence="2 3">
    <name type="scientific">Adhaeribacter arboris</name>
    <dbReference type="NCBI Taxonomy" id="2072846"/>
    <lineage>
        <taxon>Bacteria</taxon>
        <taxon>Pseudomonadati</taxon>
        <taxon>Bacteroidota</taxon>
        <taxon>Cytophagia</taxon>
        <taxon>Cytophagales</taxon>
        <taxon>Hymenobacteraceae</taxon>
        <taxon>Adhaeribacter</taxon>
    </lineage>
</organism>
<reference evidence="2 3" key="1">
    <citation type="submission" date="2018-03" db="EMBL/GenBank/DDBJ databases">
        <title>Adhaeribacter sp. HMF7605 Genome sequencing and assembly.</title>
        <authorList>
            <person name="Kang H."/>
            <person name="Kang J."/>
            <person name="Cha I."/>
            <person name="Kim H."/>
            <person name="Joh K."/>
        </authorList>
    </citation>
    <scope>NUCLEOTIDE SEQUENCE [LARGE SCALE GENOMIC DNA]</scope>
    <source>
        <strain evidence="2 3">HMF7605</strain>
    </source>
</reference>
<name>A0A2T2YKR7_9BACT</name>
<feature type="compositionally biased region" description="Polar residues" evidence="1">
    <location>
        <begin position="59"/>
        <end position="68"/>
    </location>
</feature>
<gene>
    <name evidence="2" type="ORF">AHMF7605_22650</name>
</gene>
<accession>A0A2T2YKR7</accession>
<feature type="region of interest" description="Disordered" evidence="1">
    <location>
        <begin position="59"/>
        <end position="80"/>
    </location>
</feature>
<dbReference type="AlphaFoldDB" id="A0A2T2YKR7"/>